<evidence type="ECO:0000313" key="1">
    <source>
        <dbReference type="EMBL" id="KAJ1163769.1"/>
    </source>
</evidence>
<reference evidence="1" key="1">
    <citation type="journal article" date="2022" name="bioRxiv">
        <title>Sequencing and chromosome-scale assembly of the giantPleurodeles waltlgenome.</title>
        <authorList>
            <person name="Brown T."/>
            <person name="Elewa A."/>
            <person name="Iarovenko S."/>
            <person name="Subramanian E."/>
            <person name="Araus A.J."/>
            <person name="Petzold A."/>
            <person name="Susuki M."/>
            <person name="Suzuki K.-i.T."/>
            <person name="Hayashi T."/>
            <person name="Toyoda A."/>
            <person name="Oliveira C."/>
            <person name="Osipova E."/>
            <person name="Leigh N.D."/>
            <person name="Simon A."/>
            <person name="Yun M.H."/>
        </authorList>
    </citation>
    <scope>NUCLEOTIDE SEQUENCE</scope>
    <source>
        <strain evidence="1">20211129_DDA</strain>
        <tissue evidence="1">Liver</tissue>
    </source>
</reference>
<protein>
    <submittedName>
        <fullName evidence="1">Uncharacterized protein</fullName>
    </submittedName>
</protein>
<evidence type="ECO:0000313" key="2">
    <source>
        <dbReference type="Proteomes" id="UP001066276"/>
    </source>
</evidence>
<dbReference type="EMBL" id="JANPWB010000008">
    <property type="protein sequence ID" value="KAJ1163769.1"/>
    <property type="molecule type" value="Genomic_DNA"/>
</dbReference>
<accession>A0AAV7SI69</accession>
<keyword evidence="2" id="KW-1185">Reference proteome</keyword>
<dbReference type="Proteomes" id="UP001066276">
    <property type="component" value="Chromosome 4_2"/>
</dbReference>
<gene>
    <name evidence="1" type="ORF">NDU88_004222</name>
</gene>
<organism evidence="1 2">
    <name type="scientific">Pleurodeles waltl</name>
    <name type="common">Iberian ribbed newt</name>
    <dbReference type="NCBI Taxonomy" id="8319"/>
    <lineage>
        <taxon>Eukaryota</taxon>
        <taxon>Metazoa</taxon>
        <taxon>Chordata</taxon>
        <taxon>Craniata</taxon>
        <taxon>Vertebrata</taxon>
        <taxon>Euteleostomi</taxon>
        <taxon>Amphibia</taxon>
        <taxon>Batrachia</taxon>
        <taxon>Caudata</taxon>
        <taxon>Salamandroidea</taxon>
        <taxon>Salamandridae</taxon>
        <taxon>Pleurodelinae</taxon>
        <taxon>Pleurodeles</taxon>
    </lineage>
</organism>
<comment type="caution">
    <text evidence="1">The sequence shown here is derived from an EMBL/GenBank/DDBJ whole genome shotgun (WGS) entry which is preliminary data.</text>
</comment>
<sequence length="179" mass="20152">MRSDAPLQQLHGCRYPDGPDAATAHSASAAPTARCALAGHRPQPRAARFRAALRRPQSGVTEAQGDSALRRARVRRYTRLNGARCVLNVNKKGTDRRMRIACLEERVYCFEEHVLPEERAVYTDNRVRLHTRCTCTGTRFNQKHFLSHTFGHIENLQNKCEVTHIGISIGTGKKKKKGH</sequence>
<name>A0AAV7SI69_PLEWA</name>
<dbReference type="AlphaFoldDB" id="A0AAV7SI69"/>
<proteinExistence type="predicted"/>